<proteinExistence type="inferred from homology"/>
<dbReference type="SMART" id="SM00965">
    <property type="entry name" value="STN"/>
    <property type="match status" value="1"/>
</dbReference>
<organism evidence="6 7">
    <name type="scientific">Pseudopedobacter beijingensis</name>
    <dbReference type="NCBI Taxonomy" id="1207056"/>
    <lineage>
        <taxon>Bacteria</taxon>
        <taxon>Pseudomonadati</taxon>
        <taxon>Bacteroidota</taxon>
        <taxon>Sphingobacteriia</taxon>
        <taxon>Sphingobacteriales</taxon>
        <taxon>Sphingobacteriaceae</taxon>
        <taxon>Pseudopedobacter</taxon>
    </lineage>
</organism>
<evidence type="ECO:0000256" key="1">
    <source>
        <dbReference type="ARBA" id="ARBA00022448"/>
    </source>
</evidence>
<dbReference type="PROSITE" id="PS52016">
    <property type="entry name" value="TONB_DEPENDENT_REC_3"/>
    <property type="match status" value="1"/>
</dbReference>
<comment type="subcellular location">
    <subcellularLocation>
        <location evidence="4">Cell outer membrane</location>
        <topology evidence="4">Multi-pass membrane protein</topology>
    </subcellularLocation>
</comment>
<evidence type="ECO:0000259" key="5">
    <source>
        <dbReference type="SMART" id="SM00965"/>
    </source>
</evidence>
<evidence type="ECO:0000256" key="4">
    <source>
        <dbReference type="PROSITE-ProRule" id="PRU01360"/>
    </source>
</evidence>
<keyword evidence="6" id="KW-0675">Receptor</keyword>
<dbReference type="Pfam" id="PF07715">
    <property type="entry name" value="Plug"/>
    <property type="match status" value="1"/>
</dbReference>
<keyword evidence="2 4" id="KW-0472">Membrane</keyword>
<keyword evidence="4" id="KW-0812">Transmembrane</keyword>
<evidence type="ECO:0000313" key="6">
    <source>
        <dbReference type="EMBL" id="MFD1629110.1"/>
    </source>
</evidence>
<dbReference type="InterPro" id="IPR037066">
    <property type="entry name" value="Plug_dom_sf"/>
</dbReference>
<dbReference type="NCBIfam" id="TIGR04056">
    <property type="entry name" value="OMP_RagA_SusC"/>
    <property type="match status" value="1"/>
</dbReference>
<accession>A0ABW4I8Q0</accession>
<dbReference type="Pfam" id="PF13715">
    <property type="entry name" value="CarbopepD_reg_2"/>
    <property type="match status" value="1"/>
</dbReference>
<dbReference type="InterPro" id="IPR023996">
    <property type="entry name" value="TonB-dep_OMP_SusC/RagA"/>
</dbReference>
<sequence length="1117" mass="124590">MKNKIINGLRQKIVQMTLLLLMWNTTFVIAQVKPEQLRRSIQLSDVTVQQLVDRLGKDFKFSFFILDDQVSKTKVSVNKKNATIAEILDEAFHSKEITYQIQSKNIIISQKKAIQKSGLSDKEQKLMKIKGIVLNTQKEPVSGALIEVQNSKMKAVADVEGRFSLEAPATGQLIVSYMGYGMQVVYLSGLSNYEIVLQDEVYALEETVVVGYGTQKKGNLTGSISSIKTENLTIAPITNVTNALTGQLPGLRTKQTSGIPGADGSKLSIRGFNSPLVIVDGVETSFENIDPGQIESISILKDGAASIYGARAGNGVVLVTLKKGKEGKVSIAANVSQTMQNSMTLIPTGSSGQRAEWDREAHINAGLPASQIPWTLSQIEEFYKGTNPDYLNTDWFSAAIRPWAPQQNHNVSVSGGSDKVNFFSYVGYNKQTTIARHDGGAYDRLNTQITMDAKLLEGLQLSSSFNYIGEYRDFTSMNLGHSNYYNALYDSDPKYPLYLPDESMLSYAGSSTGNALFVSSRELAGYSRSNNKNLRLNSALTYDFKNVEGLKFKAFINYSGSTGFSKIFRKQPDFYSYRAATDEYIFERKSANPTMIFLGASSSSDLTQQYSFSYERTFEGAHRVSAMLLHERINYNNEGFDTQRGDLTSEVVDQLFVGDPTTASNNGSASEMGRTSYVGRINYGYKGKYLIETIFRADASAKFPKDGRWGYFPSVSLGWVLSQEGFLAKSKVVDNLKLRASAGHSGDDGIGNYQYYAGYSYDMSYIMGSNIYQGLYLTGLANPQLSWEKLGIYNVGLDFSLLNRKIYGTVEGFYRLREGIPGYRVNSLPSSFGAALPLENMNSIDTRGFELEIGTKGKINKFSYDIAGNISWSRSKWVKFDEPVYVDPDQDRIYRNTGKWTDERWGYVSNGLFTSGDEIRALGFNYVELGGNDGIRPGDVKYVDTNGDGKLDWRDQVEIGKGTMPNWMAGLLLNLSYQNFHLNGVFQGAFGYTTYIDLESAPTTLKYENRWTSQENNPNSLVPRPGSKNLANWWYSDYRNHNTSYLRLRSLSLGYEFNEKLLKTLKMSKLRVYVAGTNLFTLSNLNKLGVDPEAPEGTPAYYYPQQRTVSMGLSLNY</sequence>
<evidence type="ECO:0000256" key="2">
    <source>
        <dbReference type="ARBA" id="ARBA00023136"/>
    </source>
</evidence>
<name>A0ABW4I8Q0_9SPHI</name>
<keyword evidence="1 4" id="KW-0813">Transport</keyword>
<feature type="domain" description="Secretin/TonB short N-terminal" evidence="5">
    <location>
        <begin position="61"/>
        <end position="111"/>
    </location>
</feature>
<dbReference type="InterPro" id="IPR023997">
    <property type="entry name" value="TonB-dep_OMP_SusC/RagA_CS"/>
</dbReference>
<dbReference type="Gene3D" id="2.170.130.10">
    <property type="entry name" value="TonB-dependent receptor, plug domain"/>
    <property type="match status" value="1"/>
</dbReference>
<dbReference type="SUPFAM" id="SSF49464">
    <property type="entry name" value="Carboxypeptidase regulatory domain-like"/>
    <property type="match status" value="1"/>
</dbReference>
<comment type="caution">
    <text evidence="6">The sequence shown here is derived from an EMBL/GenBank/DDBJ whole genome shotgun (WGS) entry which is preliminary data.</text>
</comment>
<dbReference type="Proteomes" id="UP001597118">
    <property type="component" value="Unassembled WGS sequence"/>
</dbReference>
<protein>
    <submittedName>
        <fullName evidence="6">TonB-dependent receptor</fullName>
    </submittedName>
</protein>
<dbReference type="NCBIfam" id="TIGR04057">
    <property type="entry name" value="SusC_RagA_signa"/>
    <property type="match status" value="1"/>
</dbReference>
<comment type="similarity">
    <text evidence="4">Belongs to the TonB-dependent receptor family.</text>
</comment>
<dbReference type="EMBL" id="JBHUDG010000003">
    <property type="protein sequence ID" value="MFD1629110.1"/>
    <property type="molecule type" value="Genomic_DNA"/>
</dbReference>
<reference evidence="7" key="1">
    <citation type="journal article" date="2019" name="Int. J. Syst. Evol. Microbiol.">
        <title>The Global Catalogue of Microorganisms (GCM) 10K type strain sequencing project: providing services to taxonomists for standard genome sequencing and annotation.</title>
        <authorList>
            <consortium name="The Broad Institute Genomics Platform"/>
            <consortium name="The Broad Institute Genome Sequencing Center for Infectious Disease"/>
            <person name="Wu L."/>
            <person name="Ma J."/>
        </authorList>
    </citation>
    <scope>NUCLEOTIDE SEQUENCE [LARGE SCALE GENOMIC DNA]</scope>
    <source>
        <strain evidence="7">CCUG 53762</strain>
    </source>
</reference>
<evidence type="ECO:0000313" key="7">
    <source>
        <dbReference type="Proteomes" id="UP001597118"/>
    </source>
</evidence>
<gene>
    <name evidence="6" type="ORF">ACFSAH_04430</name>
</gene>
<keyword evidence="7" id="KW-1185">Reference proteome</keyword>
<dbReference type="RefSeq" id="WP_379661490.1">
    <property type="nucleotide sequence ID" value="NZ_JBHUDG010000003.1"/>
</dbReference>
<keyword evidence="4" id="KW-1134">Transmembrane beta strand</keyword>
<dbReference type="InterPro" id="IPR008969">
    <property type="entry name" value="CarboxyPept-like_regulatory"/>
</dbReference>
<keyword evidence="3 4" id="KW-0998">Cell outer membrane</keyword>
<dbReference type="InterPro" id="IPR039426">
    <property type="entry name" value="TonB-dep_rcpt-like"/>
</dbReference>
<dbReference type="InterPro" id="IPR011662">
    <property type="entry name" value="Secretin/TonB_short_N"/>
</dbReference>
<dbReference type="InterPro" id="IPR012910">
    <property type="entry name" value="Plug_dom"/>
</dbReference>
<evidence type="ECO:0000256" key="3">
    <source>
        <dbReference type="ARBA" id="ARBA00023237"/>
    </source>
</evidence>
<dbReference type="SUPFAM" id="SSF56935">
    <property type="entry name" value="Porins"/>
    <property type="match status" value="1"/>
</dbReference>